<protein>
    <recommendedName>
        <fullName evidence="6">Tat pathway signal sequence domain protein</fullName>
    </recommendedName>
</protein>
<dbReference type="PANTHER" id="PTHR40081:SF1">
    <property type="entry name" value="TAT PATHWAY SIGNAL SEQUENCE DOMAIN PROTEIN"/>
    <property type="match status" value="1"/>
</dbReference>
<comment type="caution">
    <text evidence="4">The sequence shown here is derived from an EMBL/GenBank/DDBJ whole genome shotgun (WGS) entry which is preliminary data.</text>
</comment>
<evidence type="ECO:0000259" key="3">
    <source>
        <dbReference type="Pfam" id="PF21346"/>
    </source>
</evidence>
<dbReference type="EMBL" id="QJVC01000004">
    <property type="protein sequence ID" value="PYI39054.1"/>
    <property type="molecule type" value="Genomic_DNA"/>
</dbReference>
<dbReference type="InterPro" id="IPR048329">
    <property type="entry name" value="PcRGLX_1st"/>
</dbReference>
<dbReference type="Proteomes" id="UP000247980">
    <property type="component" value="Unassembled WGS sequence"/>
</dbReference>
<dbReference type="Pfam" id="PF21346">
    <property type="entry name" value="PcRGLX_3rd"/>
    <property type="match status" value="1"/>
</dbReference>
<feature type="domain" description="PcRGLX/YetA-like central beta-sandwich" evidence="2">
    <location>
        <begin position="91"/>
        <end position="407"/>
    </location>
</feature>
<keyword evidence="5" id="KW-1185">Reference proteome</keyword>
<reference evidence="4 5" key="1">
    <citation type="submission" date="2018-05" db="EMBL/GenBank/DDBJ databases">
        <title>Genetic diversity of glacier-inhabiting Cryobacterium bacteria in China and description of Cryobacterium mengkeensis sp. nov. and Arthrobacter glacialis sp. nov.</title>
        <authorList>
            <person name="Liu Q."/>
            <person name="Xin Y.-H."/>
        </authorList>
    </citation>
    <scope>NUCLEOTIDE SEQUENCE [LARGE SCALE GENOMIC DNA]</scope>
    <source>
        <strain evidence="4 5">B7</strain>
    </source>
</reference>
<evidence type="ECO:0000259" key="2">
    <source>
        <dbReference type="Pfam" id="PF21345"/>
    </source>
</evidence>
<sequence length="858" mass="95759">MKWLEKAPLRVSGITFGHPWQRGELEQEDVAALKLAGDPWPHEARTLAYWPDGSVKWTGHAAVVPAGAAAPELDPKLGEFHHQTPLAVAGPDGIMVDTGAIRFTVPRTGSVLTGEIRNSNGELLGNSLRLLVRTSQGNPEANVELTSAVLETPGAVRSVVKAEGTVLLNTGILLTFVLRLAVFAGQSTISVTQTLLFTDAAKDRIIKGIGLCLDTPMSGELFNRYVSFAGDEGVYTEPVQSLYSRPFSENNPVYAQQLDGIPVPEDTGPERLFEVGTLNAVWGNYRLTQESEDYFRMEKQSTDRLAPVRVGKGRRSQGLLYAGHAAGGAAVSLRGFWQKNPAALEVDGVEGDAAALTAWCWAESVEPMDLRHYAAGCFVDSAYEGFDEMRATPEGVANTSHISFDFLPAIVDGGLAQELWLLAQERQQPAQAVCAPESYYKSRATGVTWGLPHAVNTEVDSIRSLVEQRLAGFVEYYAAEVEQRSWYGYWNFGDFMHTYDQYRHQWRYDMGGYAWANNELAPNMWLWQYFLRTGDATTFRLAEAMTWHSAEVDRHHNGTYAQLGSRHNVSHWGCGCKEVRISMAGLHKYYYFLTGDERIGELLSEVRDAQHALDRLDPMREFYERPEGRTHIRIGPDWSALTSNWFSEWERTGDTQWRDWITKGIDQLKAMPMGLLSGPTVELDTSTGDLHHMQLATKGGFHMIIAFGAPQVWMEIADVMENGEFSRMIAEFGRFYALSEEAKLVESDGHLDDSFFSWPSMATGMMAFAASYYDDAELARKVWDILIEDAHTELTVPLPESLSDAETWVPVKEYPHMSTNWASQWCLNAMLALEMIGAPGEFESRREDPSNHLISTNN</sequence>
<feature type="domain" description="PcRGLX/YetA-like N-terminal RIFT barrel" evidence="1">
    <location>
        <begin position="2"/>
        <end position="67"/>
    </location>
</feature>
<organism evidence="4 5">
    <name type="scientific">Arthrobacter psychrolactophilus</name>
    <dbReference type="NCBI Taxonomy" id="92442"/>
    <lineage>
        <taxon>Bacteria</taxon>
        <taxon>Bacillati</taxon>
        <taxon>Actinomycetota</taxon>
        <taxon>Actinomycetes</taxon>
        <taxon>Micrococcales</taxon>
        <taxon>Micrococcaceae</taxon>
        <taxon>Arthrobacter</taxon>
    </lineage>
</organism>
<dbReference type="OrthoDB" id="262615at2"/>
<evidence type="ECO:0008006" key="6">
    <source>
        <dbReference type="Google" id="ProtNLM"/>
    </source>
</evidence>
<name>A0A2V5IXP3_9MICC</name>
<feature type="domain" description="PcRGLX/YetA-like C-terminal alpha/alpha toroid" evidence="3">
    <location>
        <begin position="429"/>
        <end position="838"/>
    </location>
</feature>
<evidence type="ECO:0000313" key="4">
    <source>
        <dbReference type="EMBL" id="PYI39054.1"/>
    </source>
</evidence>
<evidence type="ECO:0000259" key="1">
    <source>
        <dbReference type="Pfam" id="PF19501"/>
    </source>
</evidence>
<dbReference type="Pfam" id="PF21345">
    <property type="entry name" value="PcRGLX_2nd"/>
    <property type="match status" value="1"/>
</dbReference>
<dbReference type="RefSeq" id="WP_110484617.1">
    <property type="nucleotide sequence ID" value="NZ_QJVC01000004.1"/>
</dbReference>
<proteinExistence type="predicted"/>
<accession>A0A2V5IXP3</accession>
<dbReference type="Pfam" id="PF19501">
    <property type="entry name" value="PcRGLX_1st"/>
    <property type="match status" value="1"/>
</dbReference>
<dbReference type="InterPro" id="IPR048331">
    <property type="entry name" value="PcRGLX/YetA_3rd"/>
</dbReference>
<gene>
    <name evidence="4" type="ORF">CVS30_07010</name>
</gene>
<dbReference type="InterPro" id="IPR048330">
    <property type="entry name" value="PcRGLX/YetA_2nd"/>
</dbReference>
<dbReference type="InterPro" id="IPR045793">
    <property type="entry name" value="PcRGLX/YetA-like"/>
</dbReference>
<evidence type="ECO:0000313" key="5">
    <source>
        <dbReference type="Proteomes" id="UP000247980"/>
    </source>
</evidence>
<dbReference type="PANTHER" id="PTHR40081">
    <property type="entry name" value="CONCANAVALIN A-LIKE LECTIN/GLUCANASE"/>
    <property type="match status" value="1"/>
</dbReference>
<dbReference type="AlphaFoldDB" id="A0A2V5IXP3"/>